<evidence type="ECO:0000256" key="1">
    <source>
        <dbReference type="SAM" id="Phobius"/>
    </source>
</evidence>
<feature type="transmembrane region" description="Helical" evidence="1">
    <location>
        <begin position="33"/>
        <end position="50"/>
    </location>
</feature>
<feature type="transmembrane region" description="Helical" evidence="1">
    <location>
        <begin position="218"/>
        <end position="235"/>
    </location>
</feature>
<dbReference type="PANTHER" id="PTHR36111:SF2">
    <property type="entry name" value="INNER MEMBRANE PROTEIN"/>
    <property type="match status" value="1"/>
</dbReference>
<gene>
    <name evidence="2" type="ORF">VLY81_09070</name>
</gene>
<feature type="transmembrane region" description="Helical" evidence="1">
    <location>
        <begin position="6"/>
        <end position="21"/>
    </location>
</feature>
<name>A0ABZ1BLA6_9FIRM</name>
<feature type="transmembrane region" description="Helical" evidence="1">
    <location>
        <begin position="193"/>
        <end position="212"/>
    </location>
</feature>
<keyword evidence="1" id="KW-1133">Transmembrane helix</keyword>
<evidence type="ECO:0000313" key="2">
    <source>
        <dbReference type="EMBL" id="WRP13602.1"/>
    </source>
</evidence>
<feature type="transmembrane region" description="Helical" evidence="1">
    <location>
        <begin position="107"/>
        <end position="129"/>
    </location>
</feature>
<dbReference type="EMBL" id="CP141614">
    <property type="protein sequence ID" value="WRP13602.1"/>
    <property type="molecule type" value="Genomic_DNA"/>
</dbReference>
<dbReference type="PANTHER" id="PTHR36111">
    <property type="entry name" value="INNER MEMBRANE PROTEIN-RELATED"/>
    <property type="match status" value="1"/>
</dbReference>
<reference evidence="3" key="1">
    <citation type="submission" date="2023-12" db="EMBL/GenBank/DDBJ databases">
        <title>Novel isolates from deep terrestrial aquifers shed light on the physiology and ecology of the class Limnochordia.</title>
        <authorList>
            <person name="Karnachuk O.V."/>
            <person name="Lukina A.P."/>
            <person name="Avakyan M.R."/>
            <person name="Kadnikov V."/>
            <person name="Begmatov S."/>
            <person name="Beletsky A.V."/>
            <person name="Mardanov A.V."/>
            <person name="Ravin N.V."/>
        </authorList>
    </citation>
    <scope>NUCLEOTIDE SEQUENCE [LARGE SCALE GENOMIC DNA]</scope>
    <source>
        <strain evidence="3">LN</strain>
    </source>
</reference>
<keyword evidence="1" id="KW-0472">Membrane</keyword>
<dbReference type="Proteomes" id="UP001333102">
    <property type="component" value="Chromosome"/>
</dbReference>
<dbReference type="RefSeq" id="WP_324667847.1">
    <property type="nucleotide sequence ID" value="NZ_CP141614.1"/>
</dbReference>
<feature type="transmembrane region" description="Helical" evidence="1">
    <location>
        <begin position="149"/>
        <end position="172"/>
    </location>
</feature>
<protein>
    <submittedName>
        <fullName evidence="2">DUF554 domain-containing protein</fullName>
    </submittedName>
</protein>
<dbReference type="Pfam" id="PF04474">
    <property type="entry name" value="DUF554"/>
    <property type="match status" value="1"/>
</dbReference>
<dbReference type="InterPro" id="IPR007563">
    <property type="entry name" value="DUF554"/>
</dbReference>
<evidence type="ECO:0000313" key="3">
    <source>
        <dbReference type="Proteomes" id="UP001333102"/>
    </source>
</evidence>
<feature type="transmembrane region" description="Helical" evidence="1">
    <location>
        <begin position="62"/>
        <end position="81"/>
    </location>
</feature>
<proteinExistence type="predicted"/>
<keyword evidence="3" id="KW-1185">Reference proteome</keyword>
<sequence length="241" mass="24666">MVGTLVNAAAVVAGSTLGMVLRRRADPAATDTVMQGLGLVTLFIGGQMAYEAIVTRQPAAPLLPVLVGMALGAYLGERWAIERQLGRLGERARELVERRFGRQDGEFARAFVASSLLFVVGPMTVVGSLADGMSGDARILLTKSVMDGIASVAFASALGPGVFLSAGTVLVYQGALTLAGAAMGRALDPLTMGTVDAAGGLLILAIGLNMVGATRLPTGNLLPALAAAPLLAWLWRGLGLP</sequence>
<keyword evidence="1" id="KW-0812">Transmembrane</keyword>
<accession>A0ABZ1BLA6</accession>
<organism evidence="2 3">
    <name type="scientific">Geochorda subterranea</name>
    <dbReference type="NCBI Taxonomy" id="3109564"/>
    <lineage>
        <taxon>Bacteria</taxon>
        <taxon>Bacillati</taxon>
        <taxon>Bacillota</taxon>
        <taxon>Limnochordia</taxon>
        <taxon>Limnochordales</taxon>
        <taxon>Geochordaceae</taxon>
        <taxon>Geochorda</taxon>
    </lineage>
</organism>